<dbReference type="SUPFAM" id="SSF51120">
    <property type="entry name" value="beta-Roll"/>
    <property type="match status" value="1"/>
</dbReference>
<comment type="caution">
    <text evidence="2">The sequence shown here is derived from an EMBL/GenBank/DDBJ whole genome shotgun (WGS) entry which is preliminary data.</text>
</comment>
<dbReference type="Pfam" id="PF00353">
    <property type="entry name" value="HemolysinCabind"/>
    <property type="match status" value="1"/>
</dbReference>
<accession>A0A9X3MVG2</accession>
<dbReference type="EMBL" id="JAPDOD010000024">
    <property type="protein sequence ID" value="MDA0163285.1"/>
    <property type="molecule type" value="Genomic_DNA"/>
</dbReference>
<evidence type="ECO:0008006" key="4">
    <source>
        <dbReference type="Google" id="ProtNLM"/>
    </source>
</evidence>
<reference evidence="2" key="1">
    <citation type="submission" date="2022-10" db="EMBL/GenBank/DDBJ databases">
        <title>The WGS of Solirubrobacter ginsenosidimutans DSM 21036.</title>
        <authorList>
            <person name="Jiang Z."/>
        </authorList>
    </citation>
    <scope>NUCLEOTIDE SEQUENCE</scope>
    <source>
        <strain evidence="2">DSM 21036</strain>
    </source>
</reference>
<protein>
    <recommendedName>
        <fullName evidence="4">Calcium-binding protein</fullName>
    </recommendedName>
</protein>
<keyword evidence="3" id="KW-1185">Reference proteome</keyword>
<dbReference type="RefSeq" id="WP_270042528.1">
    <property type="nucleotide sequence ID" value="NZ_JAPDOD010000024.1"/>
</dbReference>
<dbReference type="InterPro" id="IPR001343">
    <property type="entry name" value="Hemolysn_Ca-bd"/>
</dbReference>
<dbReference type="Gene3D" id="2.150.10.10">
    <property type="entry name" value="Serralysin-like metalloprotease, C-terminal"/>
    <property type="match status" value="1"/>
</dbReference>
<gene>
    <name evidence="2" type="ORF">OM076_23625</name>
</gene>
<dbReference type="Proteomes" id="UP001149140">
    <property type="component" value="Unassembled WGS sequence"/>
</dbReference>
<evidence type="ECO:0000256" key="1">
    <source>
        <dbReference type="SAM" id="SignalP"/>
    </source>
</evidence>
<evidence type="ECO:0000313" key="2">
    <source>
        <dbReference type="EMBL" id="MDA0163285.1"/>
    </source>
</evidence>
<evidence type="ECO:0000313" key="3">
    <source>
        <dbReference type="Proteomes" id="UP001149140"/>
    </source>
</evidence>
<organism evidence="2 3">
    <name type="scientific">Solirubrobacter ginsenosidimutans</name>
    <dbReference type="NCBI Taxonomy" id="490573"/>
    <lineage>
        <taxon>Bacteria</taxon>
        <taxon>Bacillati</taxon>
        <taxon>Actinomycetota</taxon>
        <taxon>Thermoleophilia</taxon>
        <taxon>Solirubrobacterales</taxon>
        <taxon>Solirubrobacteraceae</taxon>
        <taxon>Solirubrobacter</taxon>
    </lineage>
</organism>
<dbReference type="GO" id="GO:0005509">
    <property type="term" value="F:calcium ion binding"/>
    <property type="evidence" value="ECO:0007669"/>
    <property type="project" value="InterPro"/>
</dbReference>
<name>A0A9X3MVG2_9ACTN</name>
<dbReference type="InterPro" id="IPR011049">
    <property type="entry name" value="Serralysin-like_metalloprot_C"/>
</dbReference>
<keyword evidence="1" id="KW-0732">Signal</keyword>
<feature type="chain" id="PRO_5040995905" description="Calcium-binding protein" evidence="1">
    <location>
        <begin position="25"/>
        <end position="262"/>
    </location>
</feature>
<proteinExistence type="predicted"/>
<sequence length="262" mass="26965">MKRILLSALIGASAIAAIPSAANASTTCTFDSAKRKLEVRYGAGDTRVTVRNGFGLEFRAGTTGAFQNCFSATGVMSSAANTDKVTIAAANSTAAALPQTTTIDESQGDFSSSNPKLQFFVLTGTGGDRLVVNETSSLDQVGVQNQTGGLAIGPAVDLDMDGDIDIRMTTGFDSVVQVNGNGFSDLLDASKLTVAQAVLIGGDGNDTLKGGSKQDNLDGGIGNDRFFAKDGAIDIVTGGTGTDHATMDFNLDRPSSVEQQDF</sequence>
<feature type="signal peptide" evidence="1">
    <location>
        <begin position="1"/>
        <end position="24"/>
    </location>
</feature>
<dbReference type="PRINTS" id="PR00313">
    <property type="entry name" value="CABNDNGRPT"/>
</dbReference>
<dbReference type="AlphaFoldDB" id="A0A9X3MVG2"/>